<protein>
    <submittedName>
        <fullName evidence="1">Spc98 family-domain-containing protein</fullName>
    </submittedName>
</protein>
<keyword evidence="2" id="KW-1185">Reference proteome</keyword>
<proteinExistence type="predicted"/>
<comment type="caution">
    <text evidence="1">The sequence shown here is derived from an EMBL/GenBank/DDBJ whole genome shotgun (WGS) entry which is preliminary data.</text>
</comment>
<accession>A0ACC3TG95</accession>
<evidence type="ECO:0000313" key="1">
    <source>
        <dbReference type="EMBL" id="KAK9319990.1"/>
    </source>
</evidence>
<dbReference type="Proteomes" id="UP001489719">
    <property type="component" value="Unassembled WGS sequence"/>
</dbReference>
<evidence type="ECO:0000313" key="2">
    <source>
        <dbReference type="Proteomes" id="UP001489719"/>
    </source>
</evidence>
<reference evidence="2" key="1">
    <citation type="journal article" date="2024" name="Front. Bioeng. Biotechnol.">
        <title>Genome-scale model development and genomic sequencing of the oleaginous clade Lipomyces.</title>
        <authorList>
            <person name="Czajka J.J."/>
            <person name="Han Y."/>
            <person name="Kim J."/>
            <person name="Mondo S.J."/>
            <person name="Hofstad B.A."/>
            <person name="Robles A."/>
            <person name="Haridas S."/>
            <person name="Riley R."/>
            <person name="LaButti K."/>
            <person name="Pangilinan J."/>
            <person name="Andreopoulos W."/>
            <person name="Lipzen A."/>
            <person name="Yan J."/>
            <person name="Wang M."/>
            <person name="Ng V."/>
            <person name="Grigoriev I.V."/>
            <person name="Spatafora J.W."/>
            <person name="Magnuson J.K."/>
            <person name="Baker S.E."/>
            <person name="Pomraning K.R."/>
        </authorList>
    </citation>
    <scope>NUCLEOTIDE SEQUENCE [LARGE SCALE GENOMIC DNA]</scope>
    <source>
        <strain evidence="2">CBS 10300</strain>
    </source>
</reference>
<organism evidence="1 2">
    <name type="scientific">Lipomyces orientalis</name>
    <dbReference type="NCBI Taxonomy" id="1233043"/>
    <lineage>
        <taxon>Eukaryota</taxon>
        <taxon>Fungi</taxon>
        <taxon>Dikarya</taxon>
        <taxon>Ascomycota</taxon>
        <taxon>Saccharomycotina</taxon>
        <taxon>Lipomycetes</taxon>
        <taxon>Lipomycetales</taxon>
        <taxon>Lipomycetaceae</taxon>
        <taxon>Lipomyces</taxon>
    </lineage>
</organism>
<sequence>MSDAERDPGGSQSPWIPDSAVQSLTTSVSAVVLQTKADVLASNKPPTDPSETKLLSDVPFTLQGLNTSTLPFVNSDTILLPNTLPLPTISILHSLVEPALLYKNLMIFIESPSGLIGQAFRRAIEKELRGYLSLISKIDEEIRKELEAEKNVQEWKRGWSLGGVTLKKCIYWLREPTIILRLMTDIADKCKDKNGGRLLNVLHSYTYHGDPFISDFASRLLKDVSRPFYDFLQQWIYTGDVRDPYLEFFVQRGDQKDAVWDGKYVIDESQVPTFISDDLVQKIFQTGKSLDFIRMGCGGGDWVDRHGTELSRAFYYGDPDGEIEVAIDTAYRKTVTHLMFLLTTKFKLKEHIQALKNYLLLGQGDFVAILMELLAPSLERPANTLYRHNLTSTLETAIRGSNAQYSIPEVLRNLDARMLELSHGEIGWDVFTLEYKVEPPLDVVVNAYATRQYLKIFNFLWRLKRVGFVLDVAWRRSITGARGILSSVKDTVDSDWKMARACCTEMIHFICQLEYYILYEVIESSWSELQKELNKADLTLDHLIEVHTRYLGNITHKGLLGSARGGKEDSLIYQLHEILKTMLSFTDAIDALYNFSLEEYTRRPTAGSSSLSDNDKSADMDTTLHTSISMRIKSLKANFHFLVEKLLGDLAYQSDTEMRFLGVRLNFNEYYAVPRHRKTTSDTVRA</sequence>
<name>A0ACC3TG95_9ASCO</name>
<gene>
    <name evidence="1" type="ORF">V1517DRAFT_330755</name>
</gene>
<dbReference type="EMBL" id="MU970150">
    <property type="protein sequence ID" value="KAK9319990.1"/>
    <property type="molecule type" value="Genomic_DNA"/>
</dbReference>